<name>A0A815YED6_9BILA</name>
<dbReference type="EMBL" id="CAJNOL010003610">
    <property type="protein sequence ID" value="CAF1568727.1"/>
    <property type="molecule type" value="Genomic_DNA"/>
</dbReference>
<accession>A0A815YED6</accession>
<evidence type="ECO:0000313" key="4">
    <source>
        <dbReference type="EMBL" id="CAF3701404.1"/>
    </source>
</evidence>
<dbReference type="Proteomes" id="UP000663870">
    <property type="component" value="Unassembled WGS sequence"/>
</dbReference>
<evidence type="ECO:0000313" key="3">
    <source>
        <dbReference type="EMBL" id="CAF1568727.1"/>
    </source>
</evidence>
<protein>
    <submittedName>
        <fullName evidence="3">Uncharacterized protein</fullName>
    </submittedName>
</protein>
<reference evidence="3" key="1">
    <citation type="submission" date="2021-02" db="EMBL/GenBank/DDBJ databases">
        <authorList>
            <person name="Nowell W R."/>
        </authorList>
    </citation>
    <scope>NUCLEOTIDE SEQUENCE</scope>
</reference>
<dbReference type="Proteomes" id="UP000663882">
    <property type="component" value="Unassembled WGS sequence"/>
</dbReference>
<comment type="caution">
    <text evidence="3">The sequence shown here is derived from an EMBL/GenBank/DDBJ whole genome shotgun (WGS) entry which is preliminary data.</text>
</comment>
<proteinExistence type="predicted"/>
<gene>
    <name evidence="3" type="ORF">JXQ802_LOCUS44995</name>
    <name evidence="4" type="ORF">OTI717_LOCUS12556</name>
    <name evidence="2" type="ORF">PYM288_LOCUS29506</name>
    <name evidence="1" type="ORF">RFH988_LOCUS26018</name>
</gene>
<dbReference type="AlphaFoldDB" id="A0A815YED6"/>
<evidence type="ECO:0000313" key="2">
    <source>
        <dbReference type="EMBL" id="CAF1293134.1"/>
    </source>
</evidence>
<dbReference type="Proteomes" id="UP000663823">
    <property type="component" value="Unassembled WGS sequence"/>
</dbReference>
<dbReference type="EMBL" id="CAJNOO010002028">
    <property type="protein sequence ID" value="CAF1228121.1"/>
    <property type="molecule type" value="Genomic_DNA"/>
</dbReference>
<dbReference type="EMBL" id="CAJNOH010002435">
    <property type="protein sequence ID" value="CAF1293134.1"/>
    <property type="molecule type" value="Genomic_DNA"/>
</dbReference>
<dbReference type="Proteomes" id="UP000663854">
    <property type="component" value="Unassembled WGS sequence"/>
</dbReference>
<sequence>MPPYFSKTINAYIALTAGAVTATYVSTRAYKSHIQQSYNDRIDVTSQSVEIDSIEHIRRYTYYKDIDIYSHYKTIYPIVKTIDDVFYHSCSISNHAPCTTNVDLSNKVLPNSLDILTESKLTRTQSKVVAIISVNRSEYIFVEHVCYTCGFIVLGSHIIYDSAKILSIL</sequence>
<organism evidence="3 5">
    <name type="scientific">Rotaria sordida</name>
    <dbReference type="NCBI Taxonomy" id="392033"/>
    <lineage>
        <taxon>Eukaryota</taxon>
        <taxon>Metazoa</taxon>
        <taxon>Spiralia</taxon>
        <taxon>Gnathifera</taxon>
        <taxon>Rotifera</taxon>
        <taxon>Eurotatoria</taxon>
        <taxon>Bdelloidea</taxon>
        <taxon>Philodinida</taxon>
        <taxon>Philodinidae</taxon>
        <taxon>Rotaria</taxon>
    </lineage>
</organism>
<dbReference type="EMBL" id="CAJOAX010001273">
    <property type="protein sequence ID" value="CAF3701404.1"/>
    <property type="molecule type" value="Genomic_DNA"/>
</dbReference>
<evidence type="ECO:0000313" key="1">
    <source>
        <dbReference type="EMBL" id="CAF1228121.1"/>
    </source>
</evidence>
<keyword evidence="5" id="KW-1185">Reference proteome</keyword>
<evidence type="ECO:0000313" key="5">
    <source>
        <dbReference type="Proteomes" id="UP000663870"/>
    </source>
</evidence>